<evidence type="ECO:0000313" key="7">
    <source>
        <dbReference type="Proteomes" id="UP000436088"/>
    </source>
</evidence>
<evidence type="ECO:0000256" key="1">
    <source>
        <dbReference type="ARBA" id="ARBA00004323"/>
    </source>
</evidence>
<keyword evidence="4" id="KW-0735">Signal-anchor</keyword>
<keyword evidence="7" id="KW-1185">Reference proteome</keyword>
<sequence>MGPKGPIREEARKILTANLKGRPTFEADDQSALIYLLLSQKETWMDKVFLENLYYLHGYWAGLVDRFEEMMEKYHPGLGDERWPFVTHFVGCKPCGSYGDYPVERCLRSMQRAFNFADNQVLKLYGFIHRGLLGPNIKRIRNETVTPLEIVDQLNICRSVQGKTESRS</sequence>
<dbReference type="InterPro" id="IPR008630">
    <property type="entry name" value="Glyco_trans_34"/>
</dbReference>
<gene>
    <name evidence="6" type="ORF">F3Y22_tig00111723pilonHSYRG00083</name>
</gene>
<keyword evidence="4" id="KW-0812">Transmembrane</keyword>
<dbReference type="GO" id="GO:0005802">
    <property type="term" value="C:trans-Golgi network"/>
    <property type="evidence" value="ECO:0007669"/>
    <property type="project" value="TreeGrafter"/>
</dbReference>
<protein>
    <submittedName>
        <fullName evidence="6">Glycosyltransferase 3</fullName>
    </submittedName>
</protein>
<evidence type="ECO:0000256" key="4">
    <source>
        <dbReference type="ARBA" id="ARBA00022968"/>
    </source>
</evidence>
<dbReference type="GO" id="GO:0005768">
    <property type="term" value="C:endosome"/>
    <property type="evidence" value="ECO:0007669"/>
    <property type="project" value="TreeGrafter"/>
</dbReference>
<keyword evidence="5" id="KW-0333">Golgi apparatus</keyword>
<evidence type="ECO:0000313" key="6">
    <source>
        <dbReference type="EMBL" id="KAE8674696.1"/>
    </source>
</evidence>
<dbReference type="GO" id="GO:0000139">
    <property type="term" value="C:Golgi membrane"/>
    <property type="evidence" value="ECO:0007669"/>
    <property type="project" value="UniProtKB-SubCell"/>
</dbReference>
<evidence type="ECO:0000256" key="2">
    <source>
        <dbReference type="ARBA" id="ARBA00022676"/>
    </source>
</evidence>
<dbReference type="AlphaFoldDB" id="A0A6A2YAR8"/>
<name>A0A6A2YAR8_HIBSY</name>
<dbReference type="PANTHER" id="PTHR31311:SF13">
    <property type="entry name" value="XYLOGLUCAN 6-XYLOSYLTRANSFERASE 5-RELATED"/>
    <property type="match status" value="1"/>
</dbReference>
<dbReference type="GO" id="GO:0016758">
    <property type="term" value="F:hexosyltransferase activity"/>
    <property type="evidence" value="ECO:0007669"/>
    <property type="project" value="TreeGrafter"/>
</dbReference>
<keyword evidence="3" id="KW-0808">Transferase</keyword>
<keyword evidence="2" id="KW-0328">Glycosyltransferase</keyword>
<comment type="caution">
    <text evidence="6">The sequence shown here is derived from an EMBL/GenBank/DDBJ whole genome shotgun (WGS) entry which is preliminary data.</text>
</comment>
<proteinExistence type="predicted"/>
<dbReference type="GO" id="GO:0009969">
    <property type="term" value="P:xyloglucan biosynthetic process"/>
    <property type="evidence" value="ECO:0007669"/>
    <property type="project" value="TreeGrafter"/>
</dbReference>
<dbReference type="PANTHER" id="PTHR31311">
    <property type="entry name" value="XYLOGLUCAN 6-XYLOSYLTRANSFERASE 5-RELATED-RELATED"/>
    <property type="match status" value="1"/>
</dbReference>
<comment type="subcellular location">
    <subcellularLocation>
        <location evidence="1">Golgi apparatus membrane</location>
        <topology evidence="1">Single-pass type II membrane protein</topology>
    </subcellularLocation>
</comment>
<dbReference type="Pfam" id="PF05637">
    <property type="entry name" value="Glyco_transf_34"/>
    <property type="match status" value="1"/>
</dbReference>
<organism evidence="6 7">
    <name type="scientific">Hibiscus syriacus</name>
    <name type="common">Rose of Sharon</name>
    <dbReference type="NCBI Taxonomy" id="106335"/>
    <lineage>
        <taxon>Eukaryota</taxon>
        <taxon>Viridiplantae</taxon>
        <taxon>Streptophyta</taxon>
        <taxon>Embryophyta</taxon>
        <taxon>Tracheophyta</taxon>
        <taxon>Spermatophyta</taxon>
        <taxon>Magnoliopsida</taxon>
        <taxon>eudicotyledons</taxon>
        <taxon>Gunneridae</taxon>
        <taxon>Pentapetalae</taxon>
        <taxon>rosids</taxon>
        <taxon>malvids</taxon>
        <taxon>Malvales</taxon>
        <taxon>Malvaceae</taxon>
        <taxon>Malvoideae</taxon>
        <taxon>Hibiscus</taxon>
    </lineage>
</organism>
<evidence type="ECO:0000256" key="3">
    <source>
        <dbReference type="ARBA" id="ARBA00022679"/>
    </source>
</evidence>
<reference evidence="6" key="1">
    <citation type="submission" date="2019-09" db="EMBL/GenBank/DDBJ databases">
        <title>Draft genome information of white flower Hibiscus syriacus.</title>
        <authorList>
            <person name="Kim Y.-M."/>
        </authorList>
    </citation>
    <scope>NUCLEOTIDE SEQUENCE [LARGE SCALE GENOMIC DNA]</scope>
    <source>
        <strain evidence="6">YM2019G1</strain>
    </source>
</reference>
<accession>A0A6A2YAR8</accession>
<dbReference type="Proteomes" id="UP000436088">
    <property type="component" value="Unassembled WGS sequence"/>
</dbReference>
<dbReference type="EMBL" id="VEPZ02001414">
    <property type="protein sequence ID" value="KAE8674696.1"/>
    <property type="molecule type" value="Genomic_DNA"/>
</dbReference>
<evidence type="ECO:0000256" key="5">
    <source>
        <dbReference type="ARBA" id="ARBA00023034"/>
    </source>
</evidence>